<comment type="caution">
    <text evidence="2">The sequence shown here is derived from an EMBL/GenBank/DDBJ whole genome shotgun (WGS) entry which is preliminary data.</text>
</comment>
<gene>
    <name evidence="2" type="ORF">PQR57_07150</name>
</gene>
<evidence type="ECO:0000313" key="3">
    <source>
        <dbReference type="Proteomes" id="UP001629230"/>
    </source>
</evidence>
<evidence type="ECO:0000313" key="2">
    <source>
        <dbReference type="EMBL" id="MFM0000786.1"/>
    </source>
</evidence>
<sequence>MFGIAGNVRLATQLMGAINQPANPANWKAIQTVADANQKLYEAAFSFIPRNRALSDSPDEQGDFASIWPTWDPEKKSTGGKMPFDEAFWAKPQHEKAAASLSQLAGFIVSLPIEWTKGENNNLGFATSLVAENYQVPKPTDAYEQDASAADASKGGELS</sequence>
<protein>
    <submittedName>
        <fullName evidence="2">Uncharacterized protein</fullName>
    </submittedName>
</protein>
<keyword evidence="3" id="KW-1185">Reference proteome</keyword>
<organism evidence="2 3">
    <name type="scientific">Paraburkholderia dipogonis</name>
    <dbReference type="NCBI Taxonomy" id="1211383"/>
    <lineage>
        <taxon>Bacteria</taxon>
        <taxon>Pseudomonadati</taxon>
        <taxon>Pseudomonadota</taxon>
        <taxon>Betaproteobacteria</taxon>
        <taxon>Burkholderiales</taxon>
        <taxon>Burkholderiaceae</taxon>
        <taxon>Paraburkholderia</taxon>
    </lineage>
</organism>
<dbReference type="EMBL" id="JAQQEZ010000004">
    <property type="protein sequence ID" value="MFM0000786.1"/>
    <property type="molecule type" value="Genomic_DNA"/>
</dbReference>
<dbReference type="Proteomes" id="UP001629230">
    <property type="component" value="Unassembled WGS sequence"/>
</dbReference>
<accession>A0ABW9ANE6</accession>
<name>A0ABW9ANE6_9BURK</name>
<feature type="region of interest" description="Disordered" evidence="1">
    <location>
        <begin position="140"/>
        <end position="159"/>
    </location>
</feature>
<proteinExistence type="predicted"/>
<dbReference type="RefSeq" id="WP_408176285.1">
    <property type="nucleotide sequence ID" value="NZ_JAQQEZ010000004.1"/>
</dbReference>
<evidence type="ECO:0000256" key="1">
    <source>
        <dbReference type="SAM" id="MobiDB-lite"/>
    </source>
</evidence>
<reference evidence="2 3" key="1">
    <citation type="journal article" date="2024" name="Chem. Sci.">
        <title>Discovery of megapolipeptins by genome mining of a Burkholderiales bacteria collection.</title>
        <authorList>
            <person name="Paulo B.S."/>
            <person name="Recchia M.J.J."/>
            <person name="Lee S."/>
            <person name="Fergusson C.H."/>
            <person name="Romanowski S.B."/>
            <person name="Hernandez A."/>
            <person name="Krull N."/>
            <person name="Liu D.Y."/>
            <person name="Cavanagh H."/>
            <person name="Bos A."/>
            <person name="Gray C.A."/>
            <person name="Murphy B.T."/>
            <person name="Linington R.G."/>
            <person name="Eustaquio A.S."/>
        </authorList>
    </citation>
    <scope>NUCLEOTIDE SEQUENCE [LARGE SCALE GENOMIC DNA]</scope>
    <source>
        <strain evidence="2 3">RL17-350-BIC-A</strain>
    </source>
</reference>